<feature type="region of interest" description="Disordered" evidence="2">
    <location>
        <begin position="186"/>
        <end position="253"/>
    </location>
</feature>
<evidence type="ECO:0000256" key="1">
    <source>
        <dbReference type="ARBA" id="ARBA00009207"/>
    </source>
</evidence>
<feature type="compositionally biased region" description="Basic and acidic residues" evidence="2">
    <location>
        <begin position="225"/>
        <end position="240"/>
    </location>
</feature>
<organism evidence="3 4">
    <name type="scientific">Oncorhynchus mykiss</name>
    <name type="common">Rainbow trout</name>
    <name type="synonym">Salmo gairdneri</name>
    <dbReference type="NCBI Taxonomy" id="8022"/>
    <lineage>
        <taxon>Eukaryota</taxon>
        <taxon>Metazoa</taxon>
        <taxon>Chordata</taxon>
        <taxon>Craniata</taxon>
        <taxon>Vertebrata</taxon>
        <taxon>Euteleostomi</taxon>
        <taxon>Actinopterygii</taxon>
        <taxon>Neopterygii</taxon>
        <taxon>Teleostei</taxon>
        <taxon>Protacanthopterygii</taxon>
        <taxon>Salmoniformes</taxon>
        <taxon>Salmonidae</taxon>
        <taxon>Salmoninae</taxon>
        <taxon>Oncorhynchus</taxon>
    </lineage>
</organism>
<dbReference type="Pfam" id="PF09184">
    <property type="entry name" value="PPP4R2"/>
    <property type="match status" value="1"/>
</dbReference>
<evidence type="ECO:0000256" key="2">
    <source>
        <dbReference type="SAM" id="MobiDB-lite"/>
    </source>
</evidence>
<feature type="compositionally biased region" description="Polar residues" evidence="2">
    <location>
        <begin position="212"/>
        <end position="224"/>
    </location>
</feature>
<dbReference type="AlphaFoldDB" id="A0A8C7S239"/>
<comment type="similarity">
    <text evidence="1">Belongs to the PPP4R2 family.</text>
</comment>
<dbReference type="PANTHER" id="PTHR16487:SF4">
    <property type="entry name" value="SERINE_THREONINE-PROTEIN PHOSPHATASE 4 REGULATORY SUBUNIT 2-B"/>
    <property type="match status" value="1"/>
</dbReference>
<accession>A0A8C7S239</accession>
<evidence type="ECO:0000313" key="4">
    <source>
        <dbReference type="Proteomes" id="UP000694395"/>
    </source>
</evidence>
<dbReference type="GO" id="GO:0019888">
    <property type="term" value="F:protein phosphatase regulator activity"/>
    <property type="evidence" value="ECO:0007669"/>
    <property type="project" value="InterPro"/>
</dbReference>
<dbReference type="GO" id="GO:0005634">
    <property type="term" value="C:nucleus"/>
    <property type="evidence" value="ECO:0007669"/>
    <property type="project" value="TreeGrafter"/>
</dbReference>
<dbReference type="InterPro" id="IPR015267">
    <property type="entry name" value="PPP4R2"/>
</dbReference>
<name>A0A8C7S239_ONCMY</name>
<sequence>MLLLPYFFCVENVATISLPLGFKRLTENMMEINSLQEALKDFDKKGTQEVAPLLDQFLCHVAKTGETMVQWSQFKSYFLFKLEKVMDDFIASAPDQRGVANPNVESIPFEDMKERILKIVNGYNGIPFTIQRLCELLTEPKRNYTGTEKFLRGVEKNVMVVSCVHPTSEKNGCSGVNRINGVMLPGNSSAFTERKVNGPGTPRPLNRPKLSLVSSLATNGLPDSTENKDPTTEQGHDTHSSEVSASDTLGSSVKNKHYDDQEVMEAEQHEVKRLKFNKDKEEEQKVDTLSSCHADSLSEETESMVQEKEEEDSEAASTAGTCEDQEPSSTQSEPSAGPGADTQGALLQQLVPDGPLGDVACAIAADLHLPLLLGLQHVSGGHRVTAADQTDQAHLALGILHGRLLLDQLHVALVVLGMGRDVGVFVQGAGLGQLVSRLSQLTLLLLRLQVTLRLLRGGGPDSAGAIGLLDRRQQGLEDPVVELCAAVGPGLALVLFPPSEGVVWGQLQGEGGAAAALSSVVGAGAVLVRLLGQFVNVRELVAARIDAGVVVAEAAVVQHPRLAVLLP</sequence>
<dbReference type="Ensembl" id="ENSOMYT00000063792.2">
    <property type="protein sequence ID" value="ENSOMYP00000058610.1"/>
    <property type="gene ID" value="ENSOMYG00000027058.2"/>
</dbReference>
<keyword evidence="4" id="KW-1185">Reference proteome</keyword>
<feature type="compositionally biased region" description="Polar residues" evidence="2">
    <location>
        <begin position="241"/>
        <end position="253"/>
    </location>
</feature>
<dbReference type="GO" id="GO:0030289">
    <property type="term" value="C:protein phosphatase 4 complex"/>
    <property type="evidence" value="ECO:0007669"/>
    <property type="project" value="InterPro"/>
</dbReference>
<protein>
    <submittedName>
        <fullName evidence="3">Protein phosphatase 4, regulatory subunit 2b</fullName>
    </submittedName>
</protein>
<dbReference type="GO" id="GO:0005737">
    <property type="term" value="C:cytoplasm"/>
    <property type="evidence" value="ECO:0007669"/>
    <property type="project" value="TreeGrafter"/>
</dbReference>
<feature type="compositionally biased region" description="Basic and acidic residues" evidence="2">
    <location>
        <begin position="271"/>
        <end position="286"/>
    </location>
</feature>
<dbReference type="PANTHER" id="PTHR16487">
    <property type="entry name" value="PPP4R2-RELATED PROTEIN"/>
    <property type="match status" value="1"/>
</dbReference>
<reference evidence="3" key="3">
    <citation type="submission" date="2025-09" db="UniProtKB">
        <authorList>
            <consortium name="Ensembl"/>
        </authorList>
    </citation>
    <scope>IDENTIFICATION</scope>
</reference>
<proteinExistence type="inferred from homology"/>
<feature type="region of interest" description="Disordered" evidence="2">
    <location>
        <begin position="271"/>
        <end position="342"/>
    </location>
</feature>
<evidence type="ECO:0000313" key="3">
    <source>
        <dbReference type="Ensembl" id="ENSOMYP00000058610.1"/>
    </source>
</evidence>
<reference evidence="3" key="2">
    <citation type="submission" date="2025-08" db="UniProtKB">
        <authorList>
            <consortium name="Ensembl"/>
        </authorList>
    </citation>
    <scope>IDENTIFICATION</scope>
</reference>
<reference evidence="3" key="1">
    <citation type="submission" date="2020-07" db="EMBL/GenBank/DDBJ databases">
        <title>A long reads based de novo assembly of the rainbow trout Arlee double haploid line genome.</title>
        <authorList>
            <person name="Gao G."/>
            <person name="Palti Y."/>
        </authorList>
    </citation>
    <scope>NUCLEOTIDE SEQUENCE [LARGE SCALE GENOMIC DNA]</scope>
</reference>
<dbReference type="Proteomes" id="UP000694395">
    <property type="component" value="Chromosome 17"/>
</dbReference>
<feature type="compositionally biased region" description="Acidic residues" evidence="2">
    <location>
        <begin position="297"/>
        <end position="314"/>
    </location>
</feature>
<dbReference type="GeneTree" id="ENSGT00940000162859"/>